<evidence type="ECO:0000313" key="6">
    <source>
        <dbReference type="Proteomes" id="UP000182360"/>
    </source>
</evidence>
<dbReference type="InterPro" id="IPR002123">
    <property type="entry name" value="Plipid/glycerol_acylTrfase"/>
</dbReference>
<evidence type="ECO:0000256" key="1">
    <source>
        <dbReference type="ARBA" id="ARBA00005189"/>
    </source>
</evidence>
<keyword evidence="2 5" id="KW-0808">Transferase</keyword>
<sequence>MSHFLTILCLFSMVIPASIANIFAYPVSKKLSVRISDYIVKVLAPRLFAILYTYRHFHFWGYEDKKDSLPENFILISNHQSLLDIPVFMKFFEGQEVRFIAKDTLGRHIPLVSEMLRAQEHCLIPRKAKPMEAMRYISDFGKRVVARKQIPILYPEGSRTRDGNVGKFFSAGFRQLSESTGLPVVVCALDGGWQLRDLRKLVTNLKNGCYRVKILRIYDSPTTKEECNQILEESRMLMQQQLEYWRKLPSDKK</sequence>
<proteinExistence type="predicted"/>
<evidence type="ECO:0000313" key="5">
    <source>
        <dbReference type="EMBL" id="SEP75854.1"/>
    </source>
</evidence>
<name>A0A1H9AGI8_9SPIR</name>
<dbReference type="STRING" id="163.SAMN04487775_104148"/>
<evidence type="ECO:0000256" key="2">
    <source>
        <dbReference type="ARBA" id="ARBA00022679"/>
    </source>
</evidence>
<accession>A0A1H9AGI8</accession>
<dbReference type="OrthoDB" id="9803035at2"/>
<feature type="domain" description="Phospholipid/glycerol acyltransferase" evidence="4">
    <location>
        <begin position="73"/>
        <end position="192"/>
    </location>
</feature>
<dbReference type="SUPFAM" id="SSF69593">
    <property type="entry name" value="Glycerol-3-phosphate (1)-acyltransferase"/>
    <property type="match status" value="1"/>
</dbReference>
<dbReference type="SMART" id="SM00563">
    <property type="entry name" value="PlsC"/>
    <property type="match status" value="1"/>
</dbReference>
<protein>
    <submittedName>
        <fullName evidence="5">1-acyl-sn-glycerol-3-phosphate acyltransferase</fullName>
    </submittedName>
</protein>
<dbReference type="PANTHER" id="PTHR10434">
    <property type="entry name" value="1-ACYL-SN-GLYCEROL-3-PHOSPHATE ACYLTRANSFERASE"/>
    <property type="match status" value="1"/>
</dbReference>
<dbReference type="EMBL" id="FOFU01000001">
    <property type="protein sequence ID" value="SEP75854.1"/>
    <property type="molecule type" value="Genomic_DNA"/>
</dbReference>
<evidence type="ECO:0000259" key="4">
    <source>
        <dbReference type="SMART" id="SM00563"/>
    </source>
</evidence>
<gene>
    <name evidence="5" type="ORF">SAMN04487977_101332</name>
</gene>
<dbReference type="Pfam" id="PF01553">
    <property type="entry name" value="Acyltransferase"/>
    <property type="match status" value="1"/>
</dbReference>
<keyword evidence="3 5" id="KW-0012">Acyltransferase</keyword>
<dbReference type="Proteomes" id="UP000182360">
    <property type="component" value="Unassembled WGS sequence"/>
</dbReference>
<reference evidence="5 6" key="1">
    <citation type="submission" date="2016-10" db="EMBL/GenBank/DDBJ databases">
        <authorList>
            <person name="de Groot N.N."/>
        </authorList>
    </citation>
    <scope>NUCLEOTIDE SEQUENCE [LARGE SCALE GENOMIC DNA]</scope>
    <source>
        <strain evidence="5 6">B25</strain>
    </source>
</reference>
<dbReference type="AlphaFoldDB" id="A0A1H9AGI8"/>
<keyword evidence="6" id="KW-1185">Reference proteome</keyword>
<dbReference type="GO" id="GO:0003841">
    <property type="term" value="F:1-acylglycerol-3-phosphate O-acyltransferase activity"/>
    <property type="evidence" value="ECO:0007669"/>
    <property type="project" value="TreeGrafter"/>
</dbReference>
<dbReference type="RefSeq" id="WP_074640281.1">
    <property type="nucleotide sequence ID" value="NZ_FOFU01000001.1"/>
</dbReference>
<comment type="pathway">
    <text evidence="1">Lipid metabolism.</text>
</comment>
<dbReference type="GO" id="GO:0006654">
    <property type="term" value="P:phosphatidic acid biosynthetic process"/>
    <property type="evidence" value="ECO:0007669"/>
    <property type="project" value="TreeGrafter"/>
</dbReference>
<dbReference type="PANTHER" id="PTHR10434:SF11">
    <property type="entry name" value="1-ACYL-SN-GLYCEROL-3-PHOSPHATE ACYLTRANSFERASE"/>
    <property type="match status" value="1"/>
</dbReference>
<dbReference type="CDD" id="cd07989">
    <property type="entry name" value="LPLAT_AGPAT-like"/>
    <property type="match status" value="1"/>
</dbReference>
<evidence type="ECO:0000256" key="3">
    <source>
        <dbReference type="ARBA" id="ARBA00023315"/>
    </source>
</evidence>
<organism evidence="5 6">
    <name type="scientific">Treponema bryantii</name>
    <dbReference type="NCBI Taxonomy" id="163"/>
    <lineage>
        <taxon>Bacteria</taxon>
        <taxon>Pseudomonadati</taxon>
        <taxon>Spirochaetota</taxon>
        <taxon>Spirochaetia</taxon>
        <taxon>Spirochaetales</taxon>
        <taxon>Treponemataceae</taxon>
        <taxon>Treponema</taxon>
    </lineage>
</organism>